<gene>
    <name evidence="13" type="ORF">HERILL_LOCUS2190</name>
</gene>
<keyword evidence="6" id="KW-0206">Cytoskeleton</keyword>
<feature type="coiled-coil region" evidence="10">
    <location>
        <begin position="717"/>
        <end position="765"/>
    </location>
</feature>
<dbReference type="InterPro" id="IPR027417">
    <property type="entry name" value="P-loop_NTPase"/>
</dbReference>
<keyword evidence="14" id="KW-1185">Reference proteome</keyword>
<dbReference type="GO" id="GO:0008017">
    <property type="term" value="F:microtubule binding"/>
    <property type="evidence" value="ECO:0007669"/>
    <property type="project" value="InterPro"/>
</dbReference>
<keyword evidence="3 9" id="KW-0067">ATP-binding</keyword>
<feature type="coiled-coil region" evidence="10">
    <location>
        <begin position="1584"/>
        <end position="1652"/>
    </location>
</feature>
<dbReference type="FunFam" id="3.40.850.10:FF:000026">
    <property type="entry name" value="Centromere-associated protein E"/>
    <property type="match status" value="1"/>
</dbReference>
<feature type="coiled-coil region" evidence="10">
    <location>
        <begin position="1722"/>
        <end position="1763"/>
    </location>
</feature>
<dbReference type="GO" id="GO:0008608">
    <property type="term" value="P:attachment of spindle microtubules to kinetochore"/>
    <property type="evidence" value="ECO:0007669"/>
    <property type="project" value="UniProtKB-ARBA"/>
</dbReference>
<feature type="compositionally biased region" description="Basic and acidic residues" evidence="11">
    <location>
        <begin position="817"/>
        <end position="827"/>
    </location>
</feature>
<dbReference type="InterPro" id="IPR027640">
    <property type="entry name" value="Kinesin-like_fam"/>
</dbReference>
<dbReference type="GO" id="GO:0043515">
    <property type="term" value="F:kinetochore binding"/>
    <property type="evidence" value="ECO:0007669"/>
    <property type="project" value="UniProtKB-ARBA"/>
</dbReference>
<keyword evidence="4 10" id="KW-0175">Coiled coil</keyword>
<evidence type="ECO:0000256" key="11">
    <source>
        <dbReference type="SAM" id="MobiDB-lite"/>
    </source>
</evidence>
<evidence type="ECO:0000256" key="9">
    <source>
        <dbReference type="PROSITE-ProRule" id="PRU00283"/>
    </source>
</evidence>
<protein>
    <recommendedName>
        <fullName evidence="7">Centromere-associated protein E</fullName>
    </recommendedName>
    <alternativeName>
        <fullName evidence="8">Centromere protein E</fullName>
    </alternativeName>
</protein>
<dbReference type="PANTHER" id="PTHR47968">
    <property type="entry name" value="CENTROMERE PROTEIN E"/>
    <property type="match status" value="1"/>
</dbReference>
<evidence type="ECO:0000256" key="1">
    <source>
        <dbReference type="ARBA" id="ARBA00004245"/>
    </source>
</evidence>
<dbReference type="SMART" id="SM00129">
    <property type="entry name" value="KISc"/>
    <property type="match status" value="1"/>
</dbReference>
<dbReference type="GO" id="GO:0030071">
    <property type="term" value="P:regulation of mitotic metaphase/anaphase transition"/>
    <property type="evidence" value="ECO:0007669"/>
    <property type="project" value="UniProtKB-ARBA"/>
</dbReference>
<evidence type="ECO:0000256" key="10">
    <source>
        <dbReference type="SAM" id="Coils"/>
    </source>
</evidence>
<dbReference type="PROSITE" id="PS00411">
    <property type="entry name" value="KINESIN_MOTOR_1"/>
    <property type="match status" value="1"/>
</dbReference>
<dbReference type="Gene3D" id="1.10.287.1490">
    <property type="match status" value="1"/>
</dbReference>
<evidence type="ECO:0000259" key="12">
    <source>
        <dbReference type="PROSITE" id="PS50067"/>
    </source>
</evidence>
<reference evidence="13 14" key="1">
    <citation type="submission" date="2020-11" db="EMBL/GenBank/DDBJ databases">
        <authorList>
            <person name="Wallbank WR R."/>
            <person name="Pardo Diaz C."/>
            <person name="Kozak K."/>
            <person name="Martin S."/>
            <person name="Jiggins C."/>
            <person name="Moest M."/>
            <person name="Warren A I."/>
            <person name="Generalovic N T."/>
            <person name="Byers J.R.P. K."/>
            <person name="Montejo-Kovacevich G."/>
            <person name="Yen C E."/>
        </authorList>
    </citation>
    <scope>NUCLEOTIDE SEQUENCE [LARGE SCALE GENOMIC DNA]</scope>
</reference>
<name>A0A7R8YMS5_HERIL</name>
<dbReference type="PROSITE" id="PS50067">
    <property type="entry name" value="KINESIN_MOTOR_2"/>
    <property type="match status" value="1"/>
</dbReference>
<dbReference type="OrthoDB" id="21525at2759"/>
<dbReference type="GO" id="GO:0007018">
    <property type="term" value="P:microtubule-based movement"/>
    <property type="evidence" value="ECO:0007669"/>
    <property type="project" value="InterPro"/>
</dbReference>
<dbReference type="Gene3D" id="3.40.850.10">
    <property type="entry name" value="Kinesin motor domain"/>
    <property type="match status" value="1"/>
</dbReference>
<evidence type="ECO:0000256" key="6">
    <source>
        <dbReference type="ARBA" id="ARBA00023212"/>
    </source>
</evidence>
<evidence type="ECO:0000313" key="13">
    <source>
        <dbReference type="EMBL" id="CAD7078951.1"/>
    </source>
</evidence>
<keyword evidence="2 9" id="KW-0547">Nucleotide-binding</keyword>
<dbReference type="SUPFAM" id="SSF57997">
    <property type="entry name" value="Tropomyosin"/>
    <property type="match status" value="2"/>
</dbReference>
<organism evidence="13 14">
    <name type="scientific">Hermetia illucens</name>
    <name type="common">Black soldier fly</name>
    <dbReference type="NCBI Taxonomy" id="343691"/>
    <lineage>
        <taxon>Eukaryota</taxon>
        <taxon>Metazoa</taxon>
        <taxon>Ecdysozoa</taxon>
        <taxon>Arthropoda</taxon>
        <taxon>Hexapoda</taxon>
        <taxon>Insecta</taxon>
        <taxon>Pterygota</taxon>
        <taxon>Neoptera</taxon>
        <taxon>Endopterygota</taxon>
        <taxon>Diptera</taxon>
        <taxon>Brachycera</taxon>
        <taxon>Stratiomyomorpha</taxon>
        <taxon>Stratiomyidae</taxon>
        <taxon>Hermetiinae</taxon>
        <taxon>Hermetia</taxon>
    </lineage>
</organism>
<dbReference type="PRINTS" id="PR00380">
    <property type="entry name" value="KINESINHEAVY"/>
</dbReference>
<comment type="similarity">
    <text evidence="9">Belongs to the TRAFAC class myosin-kinesin ATPase superfamily. Kinesin family.</text>
</comment>
<dbReference type="GO" id="GO:0000278">
    <property type="term" value="P:mitotic cell cycle"/>
    <property type="evidence" value="ECO:0007669"/>
    <property type="project" value="UniProtKB-ARBA"/>
</dbReference>
<dbReference type="GO" id="GO:0005524">
    <property type="term" value="F:ATP binding"/>
    <property type="evidence" value="ECO:0007669"/>
    <property type="project" value="UniProtKB-UniRule"/>
</dbReference>
<sequence length="1904" mass="219664">MSADNIQVAIKVRPLSKKEKENKSTSQWRIVDNSIQLIDSQSEPFYFDHIFDDTVTNEKIFHTMAKPIVAAALRGFNGTIFAYGQTSSGKTYTMLGDEENPGVMIRAGREIFNEIEKAADRAFLIRVGYIEIYNEKIFDLLDKKNQDLKIHETATGEVSVNCTESIIRSEEDMLHHLYTGNKARRIGETSMNERSSRSHAIFRIIIESREFDKPTDETAVQISHLNLVDLAGSERADQTGATGSRLKEGCHINKSLLSLSLVIKKLSENESDKYINYRDSKLTRILQASLGGNALTAIICNIKSTTVEETNSTLSFAMRAKSIKNKPHKNEILSDSAMMKRLAKEISRLQKELEVEKSKNSKIKVVQIERQIKDAELKIVHSHALSTNTNQLRRRTWCPSTSQPVIANGTCNENAVEDIKQDLSSQMFMTPLITFRDCKQQEEMLEEKFVPSSEIQFPLIDERDYTDMKTPTKKMNVIGKISLTPVNDMRTKYNMLLKEVEELNAFSALEKDTELCEAKERINKLEKEHHELLSIRDKDFENQMKLARAQQRYSTLESINIPLAPSVYVTRPPGVVNRCLELESRISELNEKVCLLETQHSAYQIEIEENQRLIKTLQMASKNVEDVEFEYEKHKENSKSREDDLVGLLAERDHQIQLLERKLIDAIESRNVIDNNLLSASEENSTAKTISKTCTEPVLITTMKPTPEIDITQLSTVEKLQDQLEDYRICLEEKEGVLIDLNMKMQEIQTRNVQLEGTISELSDQVMEYIYENEVLLKKCEEHEINEFARSLLEEIVNELPISVDKGDSGEELMNGETKDVSEKSCDYKSQNVSSPIPAAQYESRVESEAVAQIDNLNQFNSELKQKINKYEIENTDLKERLDGLAANMKRIELDNLQLVECIEGLKSSKENLEGKLKEAQLCLAEWETASAKKSQQSEEASEKIACLESEITTLKKHLGCLETEKKVLEEECNEVSQAKQELVSEGQLAKMQLDELLKQKSDWEQIISQSEEDIIKLREQVTQLQKQLEEMRFEKEATNEKLTYVEGTRCDFEEKIDNHKQKIHSLEMKNAELSESLKDFEKLKKELEEQQAFIDLTKQKLEAKDSEIARIMSQNFINSESYNLLNEANTRLKQQNEDRLTMVNELESELKLLREDKNKFVELSNSVEREKVNYEREKLAFEKKYEELVQTKEKLQDSLSEYKDSIQSLKSENEEIKTEKISLADEINALNEVNNKLSEEILTLRNGKLGFANEVEALKMDLSRAEKNIEGLKQNDTKRVAEISNLKNLNVLLEENIETLQTDKSNLEEKYEESRKENHELKSALENTKHELQCSETKINSLKQEMDKAADNLLELQQERDSLLEVKGQLENEFQRKLVEECELTVAELTNVRSQNLVLTEKLEMITGEIGLLQTLLDKANARAEEMEKLVSELNGQLESSKHSYEELERKYLELLSENKNLNVRISDYEDTVTSLERDIKRLQTEQEVIIGTHKEQFAKASAKLTKMKGELETQIQQFNRMKKENEELKQELISKEAQNQSLLAELESLKSGGKSAGATSGKENEELLKQLHEMQKMHIYKMKQYQQEIHVLKSQISEMSRKTEVNERSNKFNTGDAEKQKIIKTLLGENDELRLKNEALTVELQDSRKTTQKERKAKRYSNHDESRSLSWLDYRDTGTMTIPTDKLCNCEQLNKELIEAKNALLIKDCQINTLRMESKLHPLKDECEALKRVIEEEEAEKKEMRKELNKLRVKISELYKETKKCDQCIRRSRTIFVDQYSQTALDEQSNELNNKARAELAQLQQKYEDMKRLCRLRNNRIAELENEISKKENYASNRPVSRNINTENIAADPVLKELTLYKKKYEEAKSLVGFHEKHIQSLEAELSQVKRHIGITGINKKN</sequence>
<dbReference type="GO" id="GO:0000226">
    <property type="term" value="P:microtubule cytoskeleton organization"/>
    <property type="evidence" value="ECO:0007669"/>
    <property type="project" value="UniProtKB-ARBA"/>
</dbReference>
<dbReference type="InterPro" id="IPR001752">
    <property type="entry name" value="Kinesin_motor_dom"/>
</dbReference>
<dbReference type="GO" id="GO:0005874">
    <property type="term" value="C:microtubule"/>
    <property type="evidence" value="ECO:0007669"/>
    <property type="project" value="TreeGrafter"/>
</dbReference>
<dbReference type="GO" id="GO:0042327">
    <property type="term" value="P:positive regulation of phosphorylation"/>
    <property type="evidence" value="ECO:0007669"/>
    <property type="project" value="UniProtKB-ARBA"/>
</dbReference>
<keyword evidence="5 9" id="KW-0505">Motor protein</keyword>
<dbReference type="GO" id="GO:0003777">
    <property type="term" value="F:microtubule motor activity"/>
    <property type="evidence" value="ECO:0007669"/>
    <property type="project" value="InterPro"/>
</dbReference>
<feature type="coiled-coil region" evidence="10">
    <location>
        <begin position="1411"/>
        <end position="1547"/>
    </location>
</feature>
<feature type="coiled-coil region" evidence="10">
    <location>
        <begin position="854"/>
        <end position="1374"/>
    </location>
</feature>
<accession>A0A7R8YMS5</accession>
<evidence type="ECO:0000313" key="14">
    <source>
        <dbReference type="Proteomes" id="UP000594454"/>
    </source>
</evidence>
<feature type="region of interest" description="Disordered" evidence="11">
    <location>
        <begin position="807"/>
        <end position="832"/>
    </location>
</feature>
<evidence type="ECO:0000256" key="3">
    <source>
        <dbReference type="ARBA" id="ARBA00022840"/>
    </source>
</evidence>
<dbReference type="CDD" id="cd01374">
    <property type="entry name" value="KISc_CENP_E"/>
    <property type="match status" value="1"/>
</dbReference>
<keyword evidence="6" id="KW-0963">Cytoplasm</keyword>
<dbReference type="InterPro" id="IPR036961">
    <property type="entry name" value="Kinesin_motor_dom_sf"/>
</dbReference>
<feature type="domain" description="Kinesin motor" evidence="12">
    <location>
        <begin position="5"/>
        <end position="323"/>
    </location>
</feature>
<dbReference type="Pfam" id="PF00225">
    <property type="entry name" value="Kinesin"/>
    <property type="match status" value="1"/>
</dbReference>
<evidence type="ECO:0000256" key="8">
    <source>
        <dbReference type="ARBA" id="ARBA00081766"/>
    </source>
</evidence>
<dbReference type="SUPFAM" id="SSF52540">
    <property type="entry name" value="P-loop containing nucleoside triphosphate hydrolases"/>
    <property type="match status" value="1"/>
</dbReference>
<proteinExistence type="inferred from homology"/>
<feature type="coiled-coil region" evidence="10">
    <location>
        <begin position="1788"/>
        <end position="1829"/>
    </location>
</feature>
<dbReference type="GO" id="GO:0000779">
    <property type="term" value="C:condensed chromosome, centromeric region"/>
    <property type="evidence" value="ECO:0007669"/>
    <property type="project" value="UniProtKB-ARBA"/>
</dbReference>
<dbReference type="GO" id="GO:0140694">
    <property type="term" value="P:membraneless organelle assembly"/>
    <property type="evidence" value="ECO:0007669"/>
    <property type="project" value="UniProtKB-ARBA"/>
</dbReference>
<evidence type="ECO:0000256" key="5">
    <source>
        <dbReference type="ARBA" id="ARBA00023175"/>
    </source>
</evidence>
<feature type="coiled-coil region" evidence="10">
    <location>
        <begin position="339"/>
        <end position="378"/>
    </location>
</feature>
<feature type="binding site" evidence="9">
    <location>
        <begin position="84"/>
        <end position="91"/>
    </location>
    <ligand>
        <name>ATP</name>
        <dbReference type="ChEBI" id="CHEBI:30616"/>
    </ligand>
</feature>
<comment type="subcellular location">
    <subcellularLocation>
        <location evidence="1">Cytoplasm</location>
        <location evidence="1">Cytoskeleton</location>
    </subcellularLocation>
</comment>
<dbReference type="InParanoid" id="A0A7R8YMS5"/>
<dbReference type="InterPro" id="IPR019821">
    <property type="entry name" value="Kinesin_motor_CS"/>
</dbReference>
<evidence type="ECO:0000256" key="4">
    <source>
        <dbReference type="ARBA" id="ARBA00023054"/>
    </source>
</evidence>
<dbReference type="PANTHER" id="PTHR47968:SF75">
    <property type="entry name" value="CENTROMERE-ASSOCIATED PROTEIN E"/>
    <property type="match status" value="1"/>
</dbReference>
<dbReference type="FunCoup" id="A0A7R8YMS5">
    <property type="interactions" value="227"/>
</dbReference>
<evidence type="ECO:0000256" key="7">
    <source>
        <dbReference type="ARBA" id="ARBA00070169"/>
    </source>
</evidence>
<dbReference type="Proteomes" id="UP000594454">
    <property type="component" value="Chromosome 1"/>
</dbReference>
<dbReference type="EMBL" id="LR899009">
    <property type="protein sequence ID" value="CAD7078951.1"/>
    <property type="molecule type" value="Genomic_DNA"/>
</dbReference>
<evidence type="ECO:0000256" key="2">
    <source>
        <dbReference type="ARBA" id="ARBA00022741"/>
    </source>
</evidence>